<gene>
    <name evidence="2" type="ORF">NB703_001975</name>
</gene>
<dbReference type="AlphaFoldDB" id="A0AAJ1CYJ6"/>
<feature type="region of interest" description="Disordered" evidence="1">
    <location>
        <begin position="32"/>
        <end position="53"/>
    </location>
</feature>
<evidence type="ECO:0000313" key="2">
    <source>
        <dbReference type="EMBL" id="MCW0343882.1"/>
    </source>
</evidence>
<protein>
    <submittedName>
        <fullName evidence="2">Uncharacterized protein</fullName>
    </submittedName>
</protein>
<proteinExistence type="predicted"/>
<organism evidence="2 3">
    <name type="scientific">Pantoea ananas</name>
    <name type="common">Erwinia uredovora</name>
    <dbReference type="NCBI Taxonomy" id="553"/>
    <lineage>
        <taxon>Bacteria</taxon>
        <taxon>Pseudomonadati</taxon>
        <taxon>Pseudomonadota</taxon>
        <taxon>Gammaproteobacteria</taxon>
        <taxon>Enterobacterales</taxon>
        <taxon>Erwiniaceae</taxon>
        <taxon>Pantoea</taxon>
    </lineage>
</organism>
<evidence type="ECO:0000313" key="3">
    <source>
        <dbReference type="Proteomes" id="UP001208888"/>
    </source>
</evidence>
<evidence type="ECO:0000256" key="1">
    <source>
        <dbReference type="SAM" id="MobiDB-lite"/>
    </source>
</evidence>
<dbReference type="Proteomes" id="UP001208888">
    <property type="component" value="Unassembled WGS sequence"/>
</dbReference>
<reference evidence="2" key="1">
    <citation type="submission" date="2022-06" db="EMBL/GenBank/DDBJ databases">
        <title>Dynamics of rice microbiomes reveals core vertical transmitted seed endophytes.</title>
        <authorList>
            <person name="Liao K."/>
            <person name="Zhang X."/>
        </authorList>
    </citation>
    <scope>NUCLEOTIDE SEQUENCE</scope>
    <source>
        <strain evidence="2">JT1-17</strain>
    </source>
</reference>
<name>A0AAJ1CYJ6_PANAN</name>
<comment type="caution">
    <text evidence="2">The sequence shown here is derived from an EMBL/GenBank/DDBJ whole genome shotgun (WGS) entry which is preliminary data.</text>
</comment>
<dbReference type="EMBL" id="JANFVX010000006">
    <property type="protein sequence ID" value="MCW0343882.1"/>
    <property type="molecule type" value="Genomic_DNA"/>
</dbReference>
<sequence>MTGISIIGGNEGMMLQQIFNVRKAMLAATDAARLSDQITPQANRAPPPPSGFG</sequence>
<accession>A0AAJ1CYJ6</accession>